<feature type="non-terminal residue" evidence="2">
    <location>
        <position position="1"/>
    </location>
</feature>
<evidence type="ECO:0000313" key="3">
    <source>
        <dbReference type="Proteomes" id="UP000837857"/>
    </source>
</evidence>
<dbReference type="Proteomes" id="UP000837857">
    <property type="component" value="Chromosome 22"/>
</dbReference>
<gene>
    <name evidence="2" type="ORF">IPOD504_LOCUS9134</name>
</gene>
<keyword evidence="1" id="KW-0472">Membrane</keyword>
<reference evidence="2" key="1">
    <citation type="submission" date="2022-03" db="EMBL/GenBank/DDBJ databases">
        <authorList>
            <person name="Martin H S."/>
        </authorList>
    </citation>
    <scope>NUCLEOTIDE SEQUENCE</scope>
</reference>
<proteinExistence type="predicted"/>
<feature type="transmembrane region" description="Helical" evidence="1">
    <location>
        <begin position="6"/>
        <end position="29"/>
    </location>
</feature>
<dbReference type="EMBL" id="OW152834">
    <property type="protein sequence ID" value="CAH2055823.1"/>
    <property type="molecule type" value="Genomic_DNA"/>
</dbReference>
<organism evidence="2 3">
    <name type="scientific">Iphiclides podalirius</name>
    <name type="common">scarce swallowtail</name>
    <dbReference type="NCBI Taxonomy" id="110791"/>
    <lineage>
        <taxon>Eukaryota</taxon>
        <taxon>Metazoa</taxon>
        <taxon>Ecdysozoa</taxon>
        <taxon>Arthropoda</taxon>
        <taxon>Hexapoda</taxon>
        <taxon>Insecta</taxon>
        <taxon>Pterygota</taxon>
        <taxon>Neoptera</taxon>
        <taxon>Endopterygota</taxon>
        <taxon>Lepidoptera</taxon>
        <taxon>Glossata</taxon>
        <taxon>Ditrysia</taxon>
        <taxon>Papilionoidea</taxon>
        <taxon>Papilionidae</taxon>
        <taxon>Papilioninae</taxon>
        <taxon>Iphiclides</taxon>
    </lineage>
</organism>
<evidence type="ECO:0000313" key="2">
    <source>
        <dbReference type="EMBL" id="CAH2055823.1"/>
    </source>
</evidence>
<keyword evidence="1" id="KW-0812">Transmembrane</keyword>
<feature type="transmembrane region" description="Helical" evidence="1">
    <location>
        <begin position="86"/>
        <end position="106"/>
    </location>
</feature>
<accession>A0ABN8IID6</accession>
<evidence type="ECO:0000256" key="1">
    <source>
        <dbReference type="SAM" id="Phobius"/>
    </source>
</evidence>
<keyword evidence="1" id="KW-1133">Transmembrane helix</keyword>
<sequence length="139" mass="16007">MAALVYSILAVPTHIYLMWNASVFIVVNLEQCTENLKRKCYVKILTRFEQTTLENSKENSTYEANSDTLKKLIPCNKFFVIGYVRILYGFYVEGAMFLVACALANIRRLSSSPVACMSENYRLFHSADCIECNENLHRR</sequence>
<keyword evidence="3" id="KW-1185">Reference proteome</keyword>
<name>A0ABN8IID6_9NEOP</name>
<protein>
    <submittedName>
        <fullName evidence="2">Uncharacterized protein</fullName>
    </submittedName>
</protein>